<dbReference type="Proteomes" id="UP001372338">
    <property type="component" value="Unassembled WGS sequence"/>
</dbReference>
<comment type="caution">
    <text evidence="1">The sequence shown here is derived from an EMBL/GenBank/DDBJ whole genome shotgun (WGS) entry which is preliminary data.</text>
</comment>
<evidence type="ECO:0000313" key="1">
    <source>
        <dbReference type="EMBL" id="KAK7250992.1"/>
    </source>
</evidence>
<sequence>MFVFCRRLRDLKKPFSHLNKQHYSKIDTREAQLRDQLDAIQTELASNPMDANLISAEREIAIQYDKLVLSFCGIAGASLLQLYMEEESDFPMHAMVGLPKLPFAFQPLEALGVVCYSG</sequence>
<organism evidence="1 2">
    <name type="scientific">Crotalaria pallida</name>
    <name type="common">Smooth rattlebox</name>
    <name type="synonym">Crotalaria striata</name>
    <dbReference type="NCBI Taxonomy" id="3830"/>
    <lineage>
        <taxon>Eukaryota</taxon>
        <taxon>Viridiplantae</taxon>
        <taxon>Streptophyta</taxon>
        <taxon>Embryophyta</taxon>
        <taxon>Tracheophyta</taxon>
        <taxon>Spermatophyta</taxon>
        <taxon>Magnoliopsida</taxon>
        <taxon>eudicotyledons</taxon>
        <taxon>Gunneridae</taxon>
        <taxon>Pentapetalae</taxon>
        <taxon>rosids</taxon>
        <taxon>fabids</taxon>
        <taxon>Fabales</taxon>
        <taxon>Fabaceae</taxon>
        <taxon>Papilionoideae</taxon>
        <taxon>50 kb inversion clade</taxon>
        <taxon>genistoids sensu lato</taxon>
        <taxon>core genistoids</taxon>
        <taxon>Crotalarieae</taxon>
        <taxon>Crotalaria</taxon>
    </lineage>
</organism>
<gene>
    <name evidence="1" type="ORF">RIF29_33835</name>
</gene>
<keyword evidence="2" id="KW-1185">Reference proteome</keyword>
<dbReference type="AlphaFoldDB" id="A0AAN9E8Q3"/>
<protein>
    <submittedName>
        <fullName evidence="1">Uncharacterized protein</fullName>
    </submittedName>
</protein>
<accession>A0AAN9E8Q3</accession>
<reference evidence="1 2" key="1">
    <citation type="submission" date="2024-01" db="EMBL/GenBank/DDBJ databases">
        <title>The genomes of 5 underutilized Papilionoideae crops provide insights into root nodulation and disease resistanc.</title>
        <authorList>
            <person name="Yuan L."/>
        </authorList>
    </citation>
    <scope>NUCLEOTIDE SEQUENCE [LARGE SCALE GENOMIC DNA]</scope>
    <source>
        <strain evidence="1">ZHUSHIDOU_FW_LH</strain>
        <tissue evidence="1">Leaf</tissue>
    </source>
</reference>
<name>A0AAN9E8Q3_CROPI</name>
<evidence type="ECO:0000313" key="2">
    <source>
        <dbReference type="Proteomes" id="UP001372338"/>
    </source>
</evidence>
<dbReference type="EMBL" id="JAYWIO010000007">
    <property type="protein sequence ID" value="KAK7250992.1"/>
    <property type="molecule type" value="Genomic_DNA"/>
</dbReference>
<proteinExistence type="predicted"/>